<sequence length="128" mass="14072">MPEPPAATTPTTREHLLRPHLEYLLILGCDSMLGGTLRLPASLGTLVILGNSGLTSLECLSGEHPPSLKFLDLERCSTLASLPNELQAYGSLTWLQITGCPAIKKLPRYLQQQLGSIRYKKLDARYEV</sequence>
<reference evidence="1 2" key="1">
    <citation type="submission" date="2017-09" db="EMBL/GenBank/DDBJ databases">
        <authorList>
            <consortium name="International Durum Wheat Genome Sequencing Consortium (IDWGSC)"/>
            <person name="Milanesi L."/>
        </authorList>
    </citation>
    <scope>NUCLEOTIDE SEQUENCE [LARGE SCALE GENOMIC DNA]</scope>
    <source>
        <strain evidence="2">cv. Svevo</strain>
    </source>
</reference>
<dbReference type="Gene3D" id="3.80.10.10">
    <property type="entry name" value="Ribonuclease Inhibitor"/>
    <property type="match status" value="1"/>
</dbReference>
<gene>
    <name evidence="1" type="ORF">TRITD_1Bv1G002670</name>
</gene>
<dbReference type="SUPFAM" id="SSF52047">
    <property type="entry name" value="RNI-like"/>
    <property type="match status" value="1"/>
</dbReference>
<name>A0A9R0V2F5_TRITD</name>
<evidence type="ECO:0000313" key="2">
    <source>
        <dbReference type="Proteomes" id="UP000324705"/>
    </source>
</evidence>
<keyword evidence="2" id="KW-1185">Reference proteome</keyword>
<evidence type="ECO:0000313" key="1">
    <source>
        <dbReference type="EMBL" id="VAH12160.1"/>
    </source>
</evidence>
<dbReference type="Gramene" id="TRITD1Bv1G002670.20">
    <property type="protein sequence ID" value="TRITD1Bv1G002670.20"/>
    <property type="gene ID" value="TRITD1Bv1G002670"/>
</dbReference>
<dbReference type="AlphaFoldDB" id="A0A9R0V2F5"/>
<dbReference type="EMBL" id="LT934112">
    <property type="protein sequence ID" value="VAH12160.1"/>
    <property type="molecule type" value="Genomic_DNA"/>
</dbReference>
<organism evidence="1 2">
    <name type="scientific">Triticum turgidum subsp. durum</name>
    <name type="common">Durum wheat</name>
    <name type="synonym">Triticum durum</name>
    <dbReference type="NCBI Taxonomy" id="4567"/>
    <lineage>
        <taxon>Eukaryota</taxon>
        <taxon>Viridiplantae</taxon>
        <taxon>Streptophyta</taxon>
        <taxon>Embryophyta</taxon>
        <taxon>Tracheophyta</taxon>
        <taxon>Spermatophyta</taxon>
        <taxon>Magnoliopsida</taxon>
        <taxon>Liliopsida</taxon>
        <taxon>Poales</taxon>
        <taxon>Poaceae</taxon>
        <taxon>BOP clade</taxon>
        <taxon>Pooideae</taxon>
        <taxon>Triticodae</taxon>
        <taxon>Triticeae</taxon>
        <taxon>Triticinae</taxon>
        <taxon>Triticum</taxon>
    </lineage>
</organism>
<protein>
    <submittedName>
        <fullName evidence="1">Uncharacterized protein</fullName>
    </submittedName>
</protein>
<dbReference type="Proteomes" id="UP000324705">
    <property type="component" value="Chromosome 1B"/>
</dbReference>
<accession>A0A9R0V2F5</accession>
<dbReference type="InterPro" id="IPR032675">
    <property type="entry name" value="LRR_dom_sf"/>
</dbReference>
<proteinExistence type="predicted"/>